<accession>A0A0U1YSS0</accession>
<feature type="transmembrane region" description="Helical" evidence="13">
    <location>
        <begin position="6"/>
        <end position="30"/>
    </location>
</feature>
<reference evidence="14" key="1">
    <citation type="journal article" date="2014" name="Mitochondrial DNA">
        <title>The complete mitochondrial genome of Brachythemis contaminata (Odonata: Libellulidae).</title>
        <authorList>
            <person name="Yu P."/>
            <person name="Cheng X."/>
            <person name="Ma Y."/>
            <person name="Yu D."/>
            <person name="Zhang J."/>
        </authorList>
    </citation>
    <scope>NUCLEOTIDE SEQUENCE</scope>
</reference>
<evidence type="ECO:0000256" key="9">
    <source>
        <dbReference type="ARBA" id="ARBA00023065"/>
    </source>
</evidence>
<dbReference type="GO" id="GO:0045259">
    <property type="term" value="C:proton-transporting ATP synthase complex"/>
    <property type="evidence" value="ECO:0007669"/>
    <property type="project" value="UniProtKB-KW"/>
</dbReference>
<gene>
    <name evidence="14" type="primary">ATP8</name>
</gene>
<evidence type="ECO:0000256" key="10">
    <source>
        <dbReference type="ARBA" id="ARBA00023128"/>
    </source>
</evidence>
<keyword evidence="8 13" id="KW-1133">Transmembrane helix</keyword>
<keyword evidence="4 12" id="KW-0813">Transport</keyword>
<keyword evidence="10 12" id="KW-0496">Mitochondrion</keyword>
<evidence type="ECO:0000256" key="12">
    <source>
        <dbReference type="RuleBase" id="RU003661"/>
    </source>
</evidence>
<dbReference type="RefSeq" id="YP_009117991.1">
    <property type="nucleotide sequence ID" value="NC_026305.1"/>
</dbReference>
<organism evidence="14">
    <name type="scientific">Brachythemis contaminata</name>
    <name type="common">Ditch jewel dragonfly</name>
    <dbReference type="NCBI Taxonomy" id="342759"/>
    <lineage>
        <taxon>Eukaryota</taxon>
        <taxon>Metazoa</taxon>
        <taxon>Ecdysozoa</taxon>
        <taxon>Arthropoda</taxon>
        <taxon>Hexapoda</taxon>
        <taxon>Insecta</taxon>
        <taxon>Pterygota</taxon>
        <taxon>Palaeoptera</taxon>
        <taxon>Odonata</taxon>
        <taxon>Epiprocta</taxon>
        <taxon>Anisoptera</taxon>
        <taxon>Libelluloidea</taxon>
        <taxon>Libellulidae</taxon>
        <taxon>Brachythemis</taxon>
    </lineage>
</organism>
<evidence type="ECO:0000256" key="13">
    <source>
        <dbReference type="SAM" id="Phobius"/>
    </source>
</evidence>
<dbReference type="InterPro" id="IPR001421">
    <property type="entry name" value="ATP8_metazoa"/>
</dbReference>
<keyword evidence="5 12" id="KW-0138">CF(0)</keyword>
<comment type="similarity">
    <text evidence="2 12">Belongs to the ATPase protein 8 family.</text>
</comment>
<keyword evidence="11 13" id="KW-0472">Membrane</keyword>
<evidence type="ECO:0000256" key="4">
    <source>
        <dbReference type="ARBA" id="ARBA00022448"/>
    </source>
</evidence>
<protein>
    <recommendedName>
        <fullName evidence="12">ATP synthase complex subunit 8</fullName>
    </recommendedName>
</protein>
<name>A0A0U1YSS0_BRACT</name>
<evidence type="ECO:0000256" key="1">
    <source>
        <dbReference type="ARBA" id="ARBA00004304"/>
    </source>
</evidence>
<keyword evidence="9 12" id="KW-0406">Ion transport</keyword>
<dbReference type="AlphaFoldDB" id="A0A0U1YSS0"/>
<dbReference type="GO" id="GO:0015078">
    <property type="term" value="F:proton transmembrane transporter activity"/>
    <property type="evidence" value="ECO:0007669"/>
    <property type="project" value="InterPro"/>
</dbReference>
<keyword evidence="6 12" id="KW-0812">Transmembrane</keyword>
<sequence>MPQMAPMSWIMLFIFFSLMLITFNVMNYYLYTPHIKNMYDVSKTKKKMSWMW</sequence>
<evidence type="ECO:0000313" key="14">
    <source>
        <dbReference type="EMBL" id="AJE75779.1"/>
    </source>
</evidence>
<comment type="subunit">
    <text evidence="3">F-type ATPases have 2 components, CF(1) - the catalytic core - and CF(0) - the membrane proton channel.</text>
</comment>
<dbReference type="GO" id="GO:0031966">
    <property type="term" value="C:mitochondrial membrane"/>
    <property type="evidence" value="ECO:0007669"/>
    <property type="project" value="UniProtKB-SubCell"/>
</dbReference>
<evidence type="ECO:0000256" key="5">
    <source>
        <dbReference type="ARBA" id="ARBA00022547"/>
    </source>
</evidence>
<evidence type="ECO:0000256" key="3">
    <source>
        <dbReference type="ARBA" id="ARBA00011291"/>
    </source>
</evidence>
<comment type="subcellular location">
    <subcellularLocation>
        <location evidence="1 12">Mitochondrion membrane</location>
        <topology evidence="1 12">Single-pass membrane protein</topology>
    </subcellularLocation>
</comment>
<evidence type="ECO:0000256" key="6">
    <source>
        <dbReference type="ARBA" id="ARBA00022692"/>
    </source>
</evidence>
<proteinExistence type="inferred from homology"/>
<dbReference type="CTD" id="4509"/>
<evidence type="ECO:0000256" key="7">
    <source>
        <dbReference type="ARBA" id="ARBA00022781"/>
    </source>
</evidence>
<dbReference type="Pfam" id="PF00895">
    <property type="entry name" value="ATP-synt_8"/>
    <property type="match status" value="1"/>
</dbReference>
<evidence type="ECO:0000256" key="8">
    <source>
        <dbReference type="ARBA" id="ARBA00022989"/>
    </source>
</evidence>
<geneLocation type="mitochondrion" evidence="14"/>
<evidence type="ECO:0000256" key="11">
    <source>
        <dbReference type="ARBA" id="ARBA00023136"/>
    </source>
</evidence>
<dbReference type="EMBL" id="KM658172">
    <property type="protein sequence ID" value="AJE75779.1"/>
    <property type="molecule type" value="Genomic_DNA"/>
</dbReference>
<evidence type="ECO:0000256" key="2">
    <source>
        <dbReference type="ARBA" id="ARBA00008892"/>
    </source>
</evidence>
<keyword evidence="7 12" id="KW-0375">Hydrogen ion transport</keyword>
<dbReference type="GO" id="GO:0015986">
    <property type="term" value="P:proton motive force-driven ATP synthesis"/>
    <property type="evidence" value="ECO:0007669"/>
    <property type="project" value="InterPro"/>
</dbReference>
<dbReference type="GeneID" id="22975886"/>